<evidence type="ECO:0000313" key="2">
    <source>
        <dbReference type="Proteomes" id="UP000007519"/>
    </source>
</evidence>
<proteinExistence type="predicted"/>
<dbReference type="Proteomes" id="UP000007519">
    <property type="component" value="Chromosome"/>
</dbReference>
<organism evidence="1 2">
    <name type="scientific">Saprospira grandis (strain Lewin)</name>
    <dbReference type="NCBI Taxonomy" id="984262"/>
    <lineage>
        <taxon>Bacteria</taxon>
        <taxon>Pseudomonadati</taxon>
        <taxon>Bacteroidota</taxon>
        <taxon>Saprospiria</taxon>
        <taxon>Saprospirales</taxon>
        <taxon>Saprospiraceae</taxon>
        <taxon>Saprospira</taxon>
    </lineage>
</organism>
<protein>
    <submittedName>
        <fullName evidence="1">Uncharacterized protein</fullName>
    </submittedName>
</protein>
<keyword evidence="2" id="KW-1185">Reference proteome</keyword>
<dbReference type="KEGG" id="sgn:SGRA_3581"/>
<dbReference type="EMBL" id="CP002831">
    <property type="protein sequence ID" value="AFC26305.1"/>
    <property type="molecule type" value="Genomic_DNA"/>
</dbReference>
<dbReference type="AlphaFoldDB" id="H6L5Q5"/>
<dbReference type="HOGENOM" id="CLU_2702704_0_0_10"/>
<gene>
    <name evidence="1" type="ordered locus">SGRA_3581</name>
</gene>
<evidence type="ECO:0000313" key="1">
    <source>
        <dbReference type="EMBL" id="AFC26305.1"/>
    </source>
</evidence>
<accession>H6L5Q5</accession>
<dbReference type="STRING" id="984262.SGRA_3581"/>
<reference evidence="1 2" key="1">
    <citation type="journal article" date="2012" name="Stand. Genomic Sci.">
        <title>Complete genome sequencing and analysis of Saprospira grandis str. Lewin, a predatory marine bacterium.</title>
        <authorList>
            <person name="Saw J.H."/>
            <person name="Yuryev A."/>
            <person name="Kanbe M."/>
            <person name="Hou S."/>
            <person name="Young A.G."/>
            <person name="Aizawa S."/>
            <person name="Alam M."/>
        </authorList>
    </citation>
    <scope>NUCLEOTIDE SEQUENCE [LARGE SCALE GENOMIC DNA]</scope>
    <source>
        <strain evidence="1 2">Lewin</strain>
    </source>
</reference>
<name>H6L5Q5_SAPGL</name>
<sequence>MGFSPWAKAAQPPKKKARAEKCLFMEGFNPPLNTKMHSLIGGLLRKSKVIFRTKKIKNVNKCPFFYKKAILAP</sequence>